<evidence type="ECO:0000313" key="1">
    <source>
        <dbReference type="EMBL" id="KAI9275622.1"/>
    </source>
</evidence>
<dbReference type="EMBL" id="JAIXMP010000003">
    <property type="protein sequence ID" value="KAI9275622.1"/>
    <property type="molecule type" value="Genomic_DNA"/>
</dbReference>
<comment type="caution">
    <text evidence="1">The sequence shown here is derived from an EMBL/GenBank/DDBJ whole genome shotgun (WGS) entry which is preliminary data.</text>
</comment>
<gene>
    <name evidence="1" type="ORF">BDA99DRAFT_431142</name>
</gene>
<organism evidence="1 2">
    <name type="scientific">Phascolomyces articulosus</name>
    <dbReference type="NCBI Taxonomy" id="60185"/>
    <lineage>
        <taxon>Eukaryota</taxon>
        <taxon>Fungi</taxon>
        <taxon>Fungi incertae sedis</taxon>
        <taxon>Mucoromycota</taxon>
        <taxon>Mucoromycotina</taxon>
        <taxon>Mucoromycetes</taxon>
        <taxon>Mucorales</taxon>
        <taxon>Lichtheimiaceae</taxon>
        <taxon>Phascolomyces</taxon>
    </lineage>
</organism>
<dbReference type="AlphaFoldDB" id="A0AAD5K9N7"/>
<dbReference type="Proteomes" id="UP001209540">
    <property type="component" value="Unassembled WGS sequence"/>
</dbReference>
<sequence length="100" mass="11616">MASKFLKACRPNLDVDSILWIPMKKKERSRCIRWRIGWLPGGKSKTCITCKRATLTKKHAITCLRPHNCLNIPRQRTDDPIPSFLNKLPKSKPTFPFKIQ</sequence>
<keyword evidence="2" id="KW-1185">Reference proteome</keyword>
<proteinExistence type="predicted"/>
<reference evidence="1" key="1">
    <citation type="journal article" date="2022" name="IScience">
        <title>Evolution of zygomycete secretomes and the origins of terrestrial fungal ecologies.</title>
        <authorList>
            <person name="Chang Y."/>
            <person name="Wang Y."/>
            <person name="Mondo S."/>
            <person name="Ahrendt S."/>
            <person name="Andreopoulos W."/>
            <person name="Barry K."/>
            <person name="Beard J."/>
            <person name="Benny G.L."/>
            <person name="Blankenship S."/>
            <person name="Bonito G."/>
            <person name="Cuomo C."/>
            <person name="Desiro A."/>
            <person name="Gervers K.A."/>
            <person name="Hundley H."/>
            <person name="Kuo A."/>
            <person name="LaButti K."/>
            <person name="Lang B.F."/>
            <person name="Lipzen A."/>
            <person name="O'Donnell K."/>
            <person name="Pangilinan J."/>
            <person name="Reynolds N."/>
            <person name="Sandor L."/>
            <person name="Smith M.E."/>
            <person name="Tsang A."/>
            <person name="Grigoriev I.V."/>
            <person name="Stajich J.E."/>
            <person name="Spatafora J.W."/>
        </authorList>
    </citation>
    <scope>NUCLEOTIDE SEQUENCE</scope>
    <source>
        <strain evidence="1">RSA 2281</strain>
    </source>
</reference>
<reference evidence="1" key="2">
    <citation type="submission" date="2023-02" db="EMBL/GenBank/DDBJ databases">
        <authorList>
            <consortium name="DOE Joint Genome Institute"/>
            <person name="Mondo S.J."/>
            <person name="Chang Y."/>
            <person name="Wang Y."/>
            <person name="Ahrendt S."/>
            <person name="Andreopoulos W."/>
            <person name="Barry K."/>
            <person name="Beard J."/>
            <person name="Benny G.L."/>
            <person name="Blankenship S."/>
            <person name="Bonito G."/>
            <person name="Cuomo C."/>
            <person name="Desiro A."/>
            <person name="Gervers K.A."/>
            <person name="Hundley H."/>
            <person name="Kuo A."/>
            <person name="LaButti K."/>
            <person name="Lang B.F."/>
            <person name="Lipzen A."/>
            <person name="O'Donnell K."/>
            <person name="Pangilinan J."/>
            <person name="Reynolds N."/>
            <person name="Sandor L."/>
            <person name="Smith M.W."/>
            <person name="Tsang A."/>
            <person name="Grigoriev I.V."/>
            <person name="Stajich J.E."/>
            <person name="Spatafora J.W."/>
        </authorList>
    </citation>
    <scope>NUCLEOTIDE SEQUENCE</scope>
    <source>
        <strain evidence="1">RSA 2281</strain>
    </source>
</reference>
<evidence type="ECO:0000313" key="2">
    <source>
        <dbReference type="Proteomes" id="UP001209540"/>
    </source>
</evidence>
<accession>A0AAD5K9N7</accession>
<protein>
    <submittedName>
        <fullName evidence="1">Uncharacterized protein</fullName>
    </submittedName>
</protein>
<name>A0AAD5K9N7_9FUNG</name>